<dbReference type="RefSeq" id="WP_114823597.1">
    <property type="nucleotide sequence ID" value="NZ_QQSY01000001.1"/>
</dbReference>
<proteinExistence type="predicted"/>
<gene>
    <name evidence="1" type="ORF">DVT68_03285</name>
</gene>
<evidence type="ECO:0008006" key="3">
    <source>
        <dbReference type="Google" id="ProtNLM"/>
    </source>
</evidence>
<dbReference type="Proteomes" id="UP000254711">
    <property type="component" value="Unassembled WGS sequence"/>
</dbReference>
<comment type="caution">
    <text evidence="1">The sequence shown here is derived from an EMBL/GenBank/DDBJ whole genome shotgun (WGS) entry which is preliminary data.</text>
</comment>
<keyword evidence="2" id="KW-1185">Reference proteome</keyword>
<sequence>MKRSGALRAALLLGACWTLPNSLLGLLAGLACLAWGARPQWRQRECALVFRRVPWPGPGGALTLGNVILHTGDELDTPCYTYAHRAGLDDEPRISLADHERAHVYQYMVLGPLFLPMYALCGGISARNRFERAADHYARHGAGWWPWRSRGDDAGCAQKVNRR</sequence>
<evidence type="ECO:0000313" key="2">
    <source>
        <dbReference type="Proteomes" id="UP000254711"/>
    </source>
</evidence>
<organism evidence="1 2">
    <name type="scientific">Dyella solisilvae</name>
    <dbReference type="NCBI Taxonomy" id="1920168"/>
    <lineage>
        <taxon>Bacteria</taxon>
        <taxon>Pseudomonadati</taxon>
        <taxon>Pseudomonadota</taxon>
        <taxon>Gammaproteobacteria</taxon>
        <taxon>Lysobacterales</taxon>
        <taxon>Rhodanobacteraceae</taxon>
        <taxon>Dyella</taxon>
    </lineage>
</organism>
<reference evidence="1 2" key="1">
    <citation type="submission" date="2018-07" db="EMBL/GenBank/DDBJ databases">
        <title>Dyella solisilvae sp. nov., isolated from the pine and broad-leaved mixed forest soil.</title>
        <authorList>
            <person name="Gao Z."/>
            <person name="Qiu L."/>
        </authorList>
    </citation>
    <scope>NUCLEOTIDE SEQUENCE [LARGE SCALE GENOMIC DNA]</scope>
    <source>
        <strain evidence="1 2">DHG54</strain>
    </source>
</reference>
<name>A0A370KB30_9GAMM</name>
<dbReference type="AlphaFoldDB" id="A0A370KB30"/>
<dbReference type="EMBL" id="QQSY01000001">
    <property type="protein sequence ID" value="RDI99864.1"/>
    <property type="molecule type" value="Genomic_DNA"/>
</dbReference>
<accession>A0A370KB30</accession>
<evidence type="ECO:0000313" key="1">
    <source>
        <dbReference type="EMBL" id="RDI99864.1"/>
    </source>
</evidence>
<dbReference type="OrthoDB" id="5959126at2"/>
<dbReference type="PROSITE" id="PS51257">
    <property type="entry name" value="PROKAR_LIPOPROTEIN"/>
    <property type="match status" value="1"/>
</dbReference>
<protein>
    <recommendedName>
        <fullName evidence="3">DUF4157 domain-containing protein</fullName>
    </recommendedName>
</protein>